<dbReference type="EMBL" id="MEHK01000001">
    <property type="protein sequence ID" value="OEJ32663.1"/>
    <property type="molecule type" value="Genomic_DNA"/>
</dbReference>
<dbReference type="AlphaFoldDB" id="A0A1E5PT77"/>
<evidence type="ECO:0000256" key="1">
    <source>
        <dbReference type="SAM" id="MobiDB-lite"/>
    </source>
</evidence>
<dbReference type="RefSeq" id="WP_069920931.1">
    <property type="nucleotide sequence ID" value="NZ_MEHK01000001.1"/>
</dbReference>
<organism evidence="2 3">
    <name type="scientific">Streptomyces subrutilus</name>
    <dbReference type="NCBI Taxonomy" id="36818"/>
    <lineage>
        <taxon>Bacteria</taxon>
        <taxon>Bacillati</taxon>
        <taxon>Actinomycetota</taxon>
        <taxon>Actinomycetes</taxon>
        <taxon>Kitasatosporales</taxon>
        <taxon>Streptomycetaceae</taxon>
        <taxon>Streptomyces</taxon>
    </lineage>
</organism>
<evidence type="ECO:0000313" key="2">
    <source>
        <dbReference type="EMBL" id="OEJ32663.1"/>
    </source>
</evidence>
<name>A0A1E5PT77_9ACTN</name>
<comment type="caution">
    <text evidence="2">The sequence shown here is derived from an EMBL/GenBank/DDBJ whole genome shotgun (WGS) entry which is preliminary data.</text>
</comment>
<dbReference type="STRING" id="36818.BGK67_16200"/>
<reference evidence="2 3" key="1">
    <citation type="submission" date="2016-08" db="EMBL/GenBank/DDBJ databases">
        <title>The complete genome of Streptomyces subrutilus 10-1-1.</title>
        <authorList>
            <person name="Chen X."/>
        </authorList>
    </citation>
    <scope>NUCLEOTIDE SEQUENCE [LARGE SCALE GENOMIC DNA]</scope>
    <source>
        <strain evidence="2 3">10-1-1</strain>
    </source>
</reference>
<proteinExistence type="predicted"/>
<protein>
    <submittedName>
        <fullName evidence="2">Uncharacterized protein</fullName>
    </submittedName>
</protein>
<gene>
    <name evidence="2" type="ORF">BGK67_16200</name>
</gene>
<feature type="region of interest" description="Disordered" evidence="1">
    <location>
        <begin position="1"/>
        <end position="33"/>
    </location>
</feature>
<evidence type="ECO:0000313" key="3">
    <source>
        <dbReference type="Proteomes" id="UP000095705"/>
    </source>
</evidence>
<dbReference type="OrthoDB" id="4307204at2"/>
<keyword evidence="3" id="KW-1185">Reference proteome</keyword>
<sequence length="119" mass="12564">MTGRPRPSLKSLPATPTGARSAEPTPTPDGRGALKVVAEGVPLVVRPDRQVRDGRYVVAVLHICAPSARAVPTAHSKCECGHDRSAVGRSNVLALIQVHEDHRAVCPLGRVANARRKAA</sequence>
<dbReference type="Proteomes" id="UP000095705">
    <property type="component" value="Unassembled WGS sequence"/>
</dbReference>
<accession>A0A1E5PT77</accession>